<accession>A0A410G022</accession>
<protein>
    <submittedName>
        <fullName evidence="3">PorT family protein</fullName>
    </submittedName>
</protein>
<dbReference type="AlphaFoldDB" id="A0A410G022"/>
<dbReference type="OrthoDB" id="947434at2"/>
<dbReference type="KEGG" id="aev:EI546_02090"/>
<dbReference type="InterPro" id="IPR025665">
    <property type="entry name" value="Beta-barrel_OMP_2"/>
</dbReference>
<feature type="signal peptide" evidence="1">
    <location>
        <begin position="1"/>
        <end position="17"/>
    </location>
</feature>
<feature type="domain" description="Outer membrane protein beta-barrel" evidence="2">
    <location>
        <begin position="17"/>
        <end position="164"/>
    </location>
</feature>
<dbReference type="Pfam" id="PF13568">
    <property type="entry name" value="OMP_b-brl_2"/>
    <property type="match status" value="1"/>
</dbReference>
<evidence type="ECO:0000313" key="3">
    <source>
        <dbReference type="EMBL" id="QAA80593.1"/>
    </source>
</evidence>
<reference evidence="3 4" key="1">
    <citation type="submission" date="2019-01" db="EMBL/GenBank/DDBJ databases">
        <title>Complete genome sequencing of Aequorivita sp. H23M31.</title>
        <authorList>
            <person name="Bae J.-W."/>
        </authorList>
    </citation>
    <scope>NUCLEOTIDE SEQUENCE [LARGE SCALE GENOMIC DNA]</scope>
    <source>
        <strain evidence="3 4">H23M31</strain>
    </source>
</reference>
<gene>
    <name evidence="3" type="ORF">EI546_02090</name>
</gene>
<evidence type="ECO:0000259" key="2">
    <source>
        <dbReference type="Pfam" id="PF13568"/>
    </source>
</evidence>
<evidence type="ECO:0000256" key="1">
    <source>
        <dbReference type="SAM" id="SignalP"/>
    </source>
</evidence>
<keyword evidence="1" id="KW-0732">Signal</keyword>
<organism evidence="3 4">
    <name type="scientific">Aequorivita ciconiae</name>
    <dbReference type="NCBI Taxonomy" id="2494375"/>
    <lineage>
        <taxon>Bacteria</taxon>
        <taxon>Pseudomonadati</taxon>
        <taxon>Bacteroidota</taxon>
        <taxon>Flavobacteriia</taxon>
        <taxon>Flavobacteriales</taxon>
        <taxon>Flavobacteriaceae</taxon>
        <taxon>Aequorivita</taxon>
    </lineage>
</organism>
<dbReference type="Proteomes" id="UP000285517">
    <property type="component" value="Chromosome"/>
</dbReference>
<dbReference type="RefSeq" id="WP_128248990.1">
    <property type="nucleotide sequence ID" value="NZ_CP034951.1"/>
</dbReference>
<name>A0A410G022_9FLAO</name>
<keyword evidence="4" id="KW-1185">Reference proteome</keyword>
<feature type="chain" id="PRO_5019053747" evidence="1">
    <location>
        <begin position="18"/>
        <end position="187"/>
    </location>
</feature>
<proteinExistence type="predicted"/>
<evidence type="ECO:0000313" key="4">
    <source>
        <dbReference type="Proteomes" id="UP000285517"/>
    </source>
</evidence>
<dbReference type="EMBL" id="CP034951">
    <property type="protein sequence ID" value="QAA80593.1"/>
    <property type="molecule type" value="Genomic_DNA"/>
</dbReference>
<sequence>MKKIFYLLLLISSVAISQTKELTFGIVGGVNLSSFNNRSSSEDFKLNPGFFLGGIWAIPVKNRLEFQPEALYSLEILDVGLVEKQGNLKASYLRFPLLMKYYIIKGWGIDAGPTPGFLLNIKTKEGGVRDSFNLFDMALSLGTSYQTKNGIILGARYNLGIINISKVPELGEESKINGIQISVGYFL</sequence>